<feature type="repeat" description="TPR" evidence="1">
    <location>
        <begin position="109"/>
        <end position="142"/>
    </location>
</feature>
<name>A0A0K1Q2F6_9BACT</name>
<feature type="repeat" description="TPR" evidence="1">
    <location>
        <begin position="1633"/>
        <end position="1666"/>
    </location>
</feature>
<dbReference type="Pfam" id="PF13176">
    <property type="entry name" value="TPR_7"/>
    <property type="match status" value="6"/>
</dbReference>
<reference evidence="3 4" key="1">
    <citation type="submission" date="2015-08" db="EMBL/GenBank/DDBJ databases">
        <authorList>
            <person name="Babu N.S."/>
            <person name="Beckwith C.J."/>
            <person name="Beseler K.G."/>
            <person name="Brison A."/>
            <person name="Carone J.V."/>
            <person name="Caskin T.P."/>
            <person name="Diamond M."/>
            <person name="Durham M.E."/>
            <person name="Foxe J.M."/>
            <person name="Go M."/>
            <person name="Henderson B.A."/>
            <person name="Jones I.B."/>
            <person name="McGettigan J.A."/>
            <person name="Micheletti S.J."/>
            <person name="Nasrallah M.E."/>
            <person name="Ortiz D."/>
            <person name="Piller C.R."/>
            <person name="Privatt S.R."/>
            <person name="Schneider S.L."/>
            <person name="Sharp S."/>
            <person name="Smith T.C."/>
            <person name="Stanton J.D."/>
            <person name="Ullery H.E."/>
            <person name="Wilson R.J."/>
            <person name="Serrano M.G."/>
            <person name="Buck G."/>
            <person name="Lee V."/>
            <person name="Wang Y."/>
            <person name="Carvalho R."/>
            <person name="Voegtly L."/>
            <person name="Shi R."/>
            <person name="Duckworth R."/>
            <person name="Johnson A."/>
            <person name="Loviza R."/>
            <person name="Walstead R."/>
            <person name="Shah Z."/>
            <person name="Kiflezghi M."/>
            <person name="Wade K."/>
            <person name="Ball S.L."/>
            <person name="Bradley K.W."/>
            <person name="Asai D.J."/>
            <person name="Bowman C.A."/>
            <person name="Russell D.A."/>
            <person name="Pope W.H."/>
            <person name="Jacobs-Sera D."/>
            <person name="Hendrix R.W."/>
            <person name="Hatfull G.F."/>
        </authorList>
    </citation>
    <scope>NUCLEOTIDE SEQUENCE [LARGE SCALE GENOMIC DNA]</scope>
    <source>
        <strain evidence="3 4">DSM 27648</strain>
    </source>
</reference>
<dbReference type="PANTHER" id="PTHR12558:SF13">
    <property type="entry name" value="CELL DIVISION CYCLE PROTEIN 27 HOMOLOG"/>
    <property type="match status" value="1"/>
</dbReference>
<dbReference type="STRING" id="1391654.AKJ09_06659"/>
<evidence type="ECO:0000313" key="4">
    <source>
        <dbReference type="Proteomes" id="UP000064967"/>
    </source>
</evidence>
<gene>
    <name evidence="3" type="ORF">AKJ09_06659</name>
</gene>
<dbReference type="Pfam" id="PF13424">
    <property type="entry name" value="TPR_12"/>
    <property type="match status" value="1"/>
</dbReference>
<dbReference type="PANTHER" id="PTHR12558">
    <property type="entry name" value="CELL DIVISION CYCLE 16,23,27"/>
    <property type="match status" value="1"/>
</dbReference>
<protein>
    <submittedName>
        <fullName evidence="3">TPR domain protein, putative component of TonB system</fullName>
    </submittedName>
</protein>
<feature type="region of interest" description="Disordered" evidence="2">
    <location>
        <begin position="372"/>
        <end position="462"/>
    </location>
</feature>
<dbReference type="InterPro" id="IPR011990">
    <property type="entry name" value="TPR-like_helical_dom_sf"/>
</dbReference>
<dbReference type="OrthoDB" id="5244639at2"/>
<evidence type="ECO:0000256" key="1">
    <source>
        <dbReference type="PROSITE-ProRule" id="PRU00339"/>
    </source>
</evidence>
<dbReference type="Gene3D" id="1.25.40.10">
    <property type="entry name" value="Tetratricopeptide repeat domain"/>
    <property type="match status" value="16"/>
</dbReference>
<feature type="repeat" description="TPR" evidence="1">
    <location>
        <begin position="2751"/>
        <end position="2784"/>
    </location>
</feature>
<accession>A0A0K1Q2F6</accession>
<evidence type="ECO:0000313" key="3">
    <source>
        <dbReference type="EMBL" id="AKU99995.1"/>
    </source>
</evidence>
<feature type="compositionally biased region" description="Pro residues" evidence="2">
    <location>
        <begin position="374"/>
        <end position="394"/>
    </location>
</feature>
<dbReference type="EMBL" id="CP012333">
    <property type="protein sequence ID" value="AKU99995.1"/>
    <property type="molecule type" value="Genomic_DNA"/>
</dbReference>
<dbReference type="InterPro" id="IPR019734">
    <property type="entry name" value="TPR_rpt"/>
</dbReference>
<sequence>MDLQERLKQLENVRDWQGLVEELEKGIQSAGANEAKASFHLRLGQVLEQKFLSGVKALKHFQDAYKLNPALSESLEAARGVYWSLGKLNMVQKLLELELRTIKDGPQASALLLELGDVLSDLGDYDKATSTYARALATSGGQSADARGCLEDVQAESGSWQTHVQQLVRAASEAESGEGRSRLYLRAARIARRFAPDDVQDLLERAYSADPSNKQNAALYEGALAELGKLDHLEALQSRLLEGEGDIKARARLAHTFGARWASRHQNVDIGSKFLEESIRLDPENEGAFHYLRDAYGRKGGDWDRVLTLAEEAVTKSDGNGNATFLLAQAGTIAWRQLGNLIRARTVFARLSQIDPEHPQLLAFEAQIGESLSNPPPALPTAPPPTINNTSPPPRDFDPRRASVPDTETTSPPPAVMSEEPATPVEPEPVTAQRPASAPPPSAAAAAPAAASSPSASDEEGDPSKIAELRALADKQEANKRYNEYVKTLLQLAAIVPDAVEKVELYTKAAELYTGKFANQAEAVKAYEQVIAIDPENRGAIDYLRQMYEKRRDWEKLLGLERKEAERLYGDERARKFLEIAKLATERVKKPEVCIELWAQVLDSDPSNAEALGALGGLYERSKEFDKLVEVLEKQAEVTYDNAAKIQILTKLGTIYGDRLNNDEGAVNAWRQLLALDPNDRKAQEAVKKKYLALGRWDDLEVFYAESGKWDEFIRVLEQQEAKETAADAKISLLFKIAELWADKKQKNDRAARAYEKVLELEATSLRAAEALIPIYSAAGNSKALANAIEVKLGHEEDAYAKLALLREVAALYEGKVKEPQKAFARYLSAFSLAPSDEQTTIDVERAAKATGEWAQVEAAYKNAVEQATDAGDASLAITLRLKLGRVLVEEMNQVDEALAVYRAVYDADSENADALAALERLYRATSRYADLLGIYEKRRELSPDQGEKKQISYEIAKLYETELKDLDRAIDTYNGVLEDEPTDSRALAALDVLYRQLERWEPYVDTLRRRIELDATEQELIDLKFRLGQTLEKHTGDAAGALENYREILFLNAQHDGAREALEALLANESLRGEAAAILENIYEERGDWSKLLTALDILSEAEGDSDKRVALLRKIARFSSEMLNDHARAFKALASALREQPHHEQTRAEIERIAEISTTWKALTELYEQIAEGLTDAQLARSFWMRSAMIEDQQLGLVDEAASGYVHVLSLDPADSEALDALEALFVRTQRWTDLIGVTERRIEQTADPERREALYVQMARIYDEQLARPDDAVASYKRVLELDPASQTALSALDALFTRQRMWSDLAENLEAQLALATEDEAQIALMLRLAALRESEMNQIEQAIDGYRSVLERDVSNAQALAALERLGRDAAYELVIADLLEPLYRQIGDYQKLIGAHEVQVRRADDAARRVDLLHQIAQLHEDAAADLNSAFATLARALKEDPANDVTQQQIDRVARATSRFDDLAQVYRQLASEIEDAQLASSLFMISARVYEADIGDVDTAIALYRRVLEIDATLLAAATSLERLFRQTERYQDLSQILQRKAEILDEPGDKKDALFQAAAIEEDVLEKPEAAIAVYKKVLEIDEDELRALDALIKRYLGLSRWADLLAVYSKKADLVADPDEKKRIYYQVGAVFERELGDVTSAIDTYQKILELDPDDLQALSRLDVLYEQAQNWQELLGVLTRESEMCDDPNESISFQYRIAELYERRLDDVTRAIELYREILQRQVDHEPTLTALEGLKSGEKDPLGAAAVLEPVYEAASDWPRLISVHEVQVRHASDPFQQVDLLHRIARLYEDALESHGNAFDTYARALTLDNGNEATLQNLERLAMVVNRWPQVASLYDVELDKLTETPDRFVELGLRLAQIFEVQLEDVDNAIIRHRKVTEVEPENQNAVRSLDRLYLQTERWPELAAILEREAEIGQTPDEILEFKYRLGEVQQHRLNNLDAAIAAYRDVLNAAPEHRSTLEALEGLFAAGTKQVEIAEILEPLYRAAGEWEKLAGVYEAQLAHTQGQEERLQAYYRIAELFEEKLIDPVQTLNVYIRALKEFPLDEKAAEEAPRLASGIDGGWETLANAYADILSLHQDANVQRVIGRRLAKTFEDELGDIDKAVETYRYVLSVEALDPEALANLDRIYLSIEAWADLAGVLEMRVKAPTDDLELVELYARLGEVYETRLGDIPNATIAFRKIFDGLDKTHDGAVQALARIYAGQGAWVELNTVYERELENASGDVAEAEIRARIANLASERLNDPIRAIDTWKVVLDLRGEDPEALAALSNLYESQQAWRELVDILERQFDIAGSDDDRVNILTRRARTFESRLQRDDLALDDWNRVLDIDYANLAALRAIAAIRRRQQEPQELVSALHQMVDRAAAMFDPEELKEIFRELGKVYGSELQQPYDAADAWRKLLEVGPDFEAMDALEGIYRAQEQWTDVIDVKMQRAAALEDSATKIEEYRQVAELWRETVQDPDKATPAWQRILEADVAHDEAFHQLEKLHTAASRWEPVVELYLGRLDTREETAEKTDLLRRIARVFEEKLEDKNQALDALINALGEDFHDRDTAKYLERMAQATGRWGEVIQTANNWLQQQTEAHQKIRLCLHLAKWYGDDLGHPEYAQPYYAQIVSLDPNNVGALRQMGQLYRKNGNWQQLGATLTRALDVAVADVDRKEIQTELGELLDSQMNQTDQAISYFQRALEVDPLFIPAIENLERIYASRGQNKELVDILGRKVPALTEPSDIAATKLRIGALNEQMSDPQRAAQTYREVVEIEPQNIQGLRGLARVYQQLEQWPELVRVLEAQLDVVTTERERIDILMQLANIHEEHFRKPDIAAARLEQVLEIDPNHEEAYFALERCYRKLRQWPELINVYERHISATLDRKTKTELYGAIAQVYADEIEDTERAIDAYRNIVDLDDTNLPALEALSKLYDKVNDASQSIDYMTRVAELTQDTKQRVESFYKIGKALDEKLGDRVAAQDRYEMALDLDPSHLATLGALRQIAIDNADYDKAARYIDQEQSYTPAPRQRARLLVELGRLREEMLGDHDSAVLAWEAAHEADPENEDAAMPLVDEYIVKEAWERGEPLLDMLTRKAGKRDRGEQHTLWNKLGMVTAKLAKDDKSFKAYSAAHQLDLTDQTTIRGLAEVCFRLKDWGAALTNFQKVLTSLGEDENAERAEVYFKLGCIKREQGQAKQAINNFEKALGVDNTHRPTLEALVGIYSDLKDWKQVVAYKRQILDNVFDGEERFKVLLEIGDIWNDQDKSPARAIEALEEAKELQPDNRPLLHKMLSLYETVRTWDRVVETIQAIADMEKEPLRKYKFIYAMAQIYRDPDKLNDVDRAVELFNEALDLNPTYLEAFERINKILTAQKDWKALERAFRKMLRRLSTANAENKDLEFNLWHNLGLIYRDRLGDVNSAIEAFKMATRYKPDEPVERQILAELYENTEQLEAAIGEHSIVLQKDPLRVDPYRSLYKLALKMHDYDRAWCMCSALAFLHKADEEEQRFFEDYRPRGMIQVKSRLDNEQWVKNLFHKDENIFIGKIFEMVTPAAIVAKTQALAKAKQLPALDRRFKQEPATSTVTFAKTFGWAAQVLGIQLPELYVRNDVPGALVAVPSRPPASVAGQSVLTGYTPQELTFIVGKHLSYYRGEHYIKNLFPTLGELKVVFFSAIKIIQPDFNVPPEMAQAVNMTAEEFKKYMQPVERDSLRLVVQKFIEDGAKADLKRWMQAVDVSAARAGLLLCADLEIAKKIIAAEPQLPGDLSPPEKLKELIVFSVSEQYLALRKALGIAIG</sequence>
<organism evidence="3 4">
    <name type="scientific">Labilithrix luteola</name>
    <dbReference type="NCBI Taxonomy" id="1391654"/>
    <lineage>
        <taxon>Bacteria</taxon>
        <taxon>Pseudomonadati</taxon>
        <taxon>Myxococcota</taxon>
        <taxon>Polyangia</taxon>
        <taxon>Polyangiales</taxon>
        <taxon>Labilitrichaceae</taxon>
        <taxon>Labilithrix</taxon>
    </lineage>
</organism>
<feature type="repeat" description="TPR" evidence="1">
    <location>
        <begin position="3185"/>
        <end position="3218"/>
    </location>
</feature>
<dbReference type="SUPFAM" id="SSF48452">
    <property type="entry name" value="TPR-like"/>
    <property type="match status" value="11"/>
</dbReference>
<feature type="compositionally biased region" description="Low complexity" evidence="2">
    <location>
        <begin position="419"/>
        <end position="436"/>
    </location>
</feature>
<dbReference type="KEGG" id="llu:AKJ09_06659"/>
<dbReference type="Proteomes" id="UP000064967">
    <property type="component" value="Chromosome"/>
</dbReference>
<keyword evidence="1" id="KW-0802">TPR repeat</keyword>
<dbReference type="Pfam" id="PF13181">
    <property type="entry name" value="TPR_8"/>
    <property type="match status" value="4"/>
</dbReference>
<proteinExistence type="predicted"/>
<dbReference type="PROSITE" id="PS50005">
    <property type="entry name" value="TPR"/>
    <property type="match status" value="5"/>
</dbReference>
<dbReference type="SMART" id="SM00028">
    <property type="entry name" value="TPR"/>
    <property type="match status" value="28"/>
</dbReference>
<keyword evidence="4" id="KW-1185">Reference proteome</keyword>
<feature type="repeat" description="TPR" evidence="1">
    <location>
        <begin position="3331"/>
        <end position="3364"/>
    </location>
</feature>
<dbReference type="RefSeq" id="WP_146651360.1">
    <property type="nucleotide sequence ID" value="NZ_CP012333.1"/>
</dbReference>
<feature type="compositionally biased region" description="Low complexity" evidence="2">
    <location>
        <begin position="443"/>
        <end position="456"/>
    </location>
</feature>
<evidence type="ECO:0000256" key="2">
    <source>
        <dbReference type="SAM" id="MobiDB-lite"/>
    </source>
</evidence>